<dbReference type="PANTHER" id="PTHR34796">
    <property type="entry name" value="EXPRESSED PROTEIN"/>
    <property type="match status" value="1"/>
</dbReference>
<gene>
    <name evidence="1" type="ORF">ENM31_04760</name>
</gene>
<dbReference type="InterPro" id="IPR023203">
    <property type="entry name" value="TTHA0068_sf"/>
</dbReference>
<dbReference type="SUPFAM" id="SSF140663">
    <property type="entry name" value="TTHA0068-like"/>
    <property type="match status" value="1"/>
</dbReference>
<dbReference type="PANTHER" id="PTHR34796:SF1">
    <property type="entry name" value="EXPRESSED PROTEIN"/>
    <property type="match status" value="1"/>
</dbReference>
<dbReference type="Gene3D" id="1.10.3450.10">
    <property type="entry name" value="TTHA0068-like"/>
    <property type="match status" value="1"/>
</dbReference>
<reference evidence="1" key="1">
    <citation type="journal article" date="2020" name="mSystems">
        <title>Genome- and Community-Level Interaction Insights into Carbon Utilization and Element Cycling Functions of Hydrothermarchaeota in Hydrothermal Sediment.</title>
        <authorList>
            <person name="Zhou Z."/>
            <person name="Liu Y."/>
            <person name="Xu W."/>
            <person name="Pan J."/>
            <person name="Luo Z.H."/>
            <person name="Li M."/>
        </authorList>
    </citation>
    <scope>NUCLEOTIDE SEQUENCE [LARGE SCALE GENOMIC DNA]</scope>
    <source>
        <strain evidence="1">SpSt-1074</strain>
    </source>
</reference>
<sequence>MRRYIVLAANTGQSPSDRPRIIKELRSNGYNVIDVRVGSNHVEVDMFSDQPPRLEELDVLEVVPTGVELDESPEACFSRAVGLFDSERFWEAHEALESLWRSSDGGVKVFLHGLILTAAAFVHLQKGDTKGFDSIIKRAVDELARAGVEFGGLDSRSLAEVVKKARLDRKPFKLSGLLN</sequence>
<dbReference type="Pfam" id="PF03745">
    <property type="entry name" value="DUF309"/>
    <property type="match status" value="1"/>
</dbReference>
<dbReference type="InterPro" id="IPR005500">
    <property type="entry name" value="DUF309"/>
</dbReference>
<proteinExistence type="predicted"/>
<accession>A0A7J3VUG5</accession>
<comment type="caution">
    <text evidence="1">The sequence shown here is derived from an EMBL/GenBank/DDBJ whole genome shotgun (WGS) entry which is preliminary data.</text>
</comment>
<organism evidence="1">
    <name type="scientific">Caldiarchaeum subterraneum</name>
    <dbReference type="NCBI Taxonomy" id="311458"/>
    <lineage>
        <taxon>Archaea</taxon>
        <taxon>Nitrososphaerota</taxon>
        <taxon>Candidatus Caldarchaeales</taxon>
        <taxon>Candidatus Caldarchaeaceae</taxon>
        <taxon>Candidatus Caldarchaeum</taxon>
    </lineage>
</organism>
<dbReference type="AlphaFoldDB" id="A0A7J3VUG5"/>
<protein>
    <submittedName>
        <fullName evidence="1">DUF309 domain-containing protein</fullName>
    </submittedName>
</protein>
<evidence type="ECO:0000313" key="1">
    <source>
        <dbReference type="EMBL" id="HHM44589.1"/>
    </source>
</evidence>
<name>A0A7J3VUG5_CALS0</name>
<dbReference type="EMBL" id="DRXH01000165">
    <property type="protein sequence ID" value="HHM44589.1"/>
    <property type="molecule type" value="Genomic_DNA"/>
</dbReference>